<feature type="compositionally biased region" description="Basic and acidic residues" evidence="1">
    <location>
        <begin position="57"/>
        <end position="69"/>
    </location>
</feature>
<accession>A0AAV9DIY0</accession>
<feature type="compositionally biased region" description="Polar residues" evidence="1">
    <location>
        <begin position="42"/>
        <end position="51"/>
    </location>
</feature>
<feature type="region of interest" description="Disordered" evidence="1">
    <location>
        <begin position="33"/>
        <end position="69"/>
    </location>
</feature>
<proteinExistence type="predicted"/>
<dbReference type="EMBL" id="JAUJYO010000013">
    <property type="protein sequence ID" value="KAK1300127.1"/>
    <property type="molecule type" value="Genomic_DNA"/>
</dbReference>
<dbReference type="AlphaFoldDB" id="A0AAV9DIY0"/>
<evidence type="ECO:0000313" key="3">
    <source>
        <dbReference type="EMBL" id="KAK1300127.1"/>
    </source>
</evidence>
<evidence type="ECO:0000256" key="2">
    <source>
        <dbReference type="SAM" id="Phobius"/>
    </source>
</evidence>
<gene>
    <name evidence="3" type="ORF">QJS10_CPB13g00377</name>
</gene>
<keyword evidence="2" id="KW-0812">Transmembrane</keyword>
<feature type="region of interest" description="Disordered" evidence="1">
    <location>
        <begin position="193"/>
        <end position="220"/>
    </location>
</feature>
<evidence type="ECO:0000313" key="4">
    <source>
        <dbReference type="Proteomes" id="UP001180020"/>
    </source>
</evidence>
<organism evidence="3 4">
    <name type="scientific">Acorus calamus</name>
    <name type="common">Sweet flag</name>
    <dbReference type="NCBI Taxonomy" id="4465"/>
    <lineage>
        <taxon>Eukaryota</taxon>
        <taxon>Viridiplantae</taxon>
        <taxon>Streptophyta</taxon>
        <taxon>Embryophyta</taxon>
        <taxon>Tracheophyta</taxon>
        <taxon>Spermatophyta</taxon>
        <taxon>Magnoliopsida</taxon>
        <taxon>Liliopsida</taxon>
        <taxon>Acoraceae</taxon>
        <taxon>Acorus</taxon>
    </lineage>
</organism>
<reference evidence="3" key="1">
    <citation type="journal article" date="2023" name="Nat. Commun.">
        <title>Diploid and tetraploid genomes of Acorus and the evolution of monocots.</title>
        <authorList>
            <person name="Ma L."/>
            <person name="Liu K.W."/>
            <person name="Li Z."/>
            <person name="Hsiao Y.Y."/>
            <person name="Qi Y."/>
            <person name="Fu T."/>
            <person name="Tang G.D."/>
            <person name="Zhang D."/>
            <person name="Sun W.H."/>
            <person name="Liu D.K."/>
            <person name="Li Y."/>
            <person name="Chen G.Z."/>
            <person name="Liu X.D."/>
            <person name="Liao X.Y."/>
            <person name="Jiang Y.T."/>
            <person name="Yu X."/>
            <person name="Hao Y."/>
            <person name="Huang J."/>
            <person name="Zhao X.W."/>
            <person name="Ke S."/>
            <person name="Chen Y.Y."/>
            <person name="Wu W.L."/>
            <person name="Hsu J.L."/>
            <person name="Lin Y.F."/>
            <person name="Huang M.D."/>
            <person name="Li C.Y."/>
            <person name="Huang L."/>
            <person name="Wang Z.W."/>
            <person name="Zhao X."/>
            <person name="Zhong W.Y."/>
            <person name="Peng D.H."/>
            <person name="Ahmad S."/>
            <person name="Lan S."/>
            <person name="Zhang J.S."/>
            <person name="Tsai W.C."/>
            <person name="Van de Peer Y."/>
            <person name="Liu Z.J."/>
        </authorList>
    </citation>
    <scope>NUCLEOTIDE SEQUENCE</scope>
    <source>
        <strain evidence="3">CP</strain>
    </source>
</reference>
<keyword evidence="2" id="KW-1133">Transmembrane helix</keyword>
<reference evidence="3" key="2">
    <citation type="submission" date="2023-06" db="EMBL/GenBank/DDBJ databases">
        <authorList>
            <person name="Ma L."/>
            <person name="Liu K.-W."/>
            <person name="Li Z."/>
            <person name="Hsiao Y.-Y."/>
            <person name="Qi Y."/>
            <person name="Fu T."/>
            <person name="Tang G."/>
            <person name="Zhang D."/>
            <person name="Sun W.-H."/>
            <person name="Liu D.-K."/>
            <person name="Li Y."/>
            <person name="Chen G.-Z."/>
            <person name="Liu X.-D."/>
            <person name="Liao X.-Y."/>
            <person name="Jiang Y.-T."/>
            <person name="Yu X."/>
            <person name="Hao Y."/>
            <person name="Huang J."/>
            <person name="Zhao X.-W."/>
            <person name="Ke S."/>
            <person name="Chen Y.-Y."/>
            <person name="Wu W.-L."/>
            <person name="Hsu J.-L."/>
            <person name="Lin Y.-F."/>
            <person name="Huang M.-D."/>
            <person name="Li C.-Y."/>
            <person name="Huang L."/>
            <person name="Wang Z.-W."/>
            <person name="Zhao X."/>
            <person name="Zhong W.-Y."/>
            <person name="Peng D.-H."/>
            <person name="Ahmad S."/>
            <person name="Lan S."/>
            <person name="Zhang J.-S."/>
            <person name="Tsai W.-C."/>
            <person name="Van De Peer Y."/>
            <person name="Liu Z.-J."/>
        </authorList>
    </citation>
    <scope>NUCLEOTIDE SEQUENCE</scope>
    <source>
        <strain evidence="3">CP</strain>
        <tissue evidence="3">Leaves</tissue>
    </source>
</reference>
<feature type="transmembrane region" description="Helical" evidence="2">
    <location>
        <begin position="6"/>
        <end position="26"/>
    </location>
</feature>
<keyword evidence="2" id="KW-0472">Membrane</keyword>
<dbReference type="Proteomes" id="UP001180020">
    <property type="component" value="Unassembled WGS sequence"/>
</dbReference>
<keyword evidence="4" id="KW-1185">Reference proteome</keyword>
<name>A0AAV9DIY0_ACOCL</name>
<evidence type="ECO:0000256" key="1">
    <source>
        <dbReference type="SAM" id="MobiDB-lite"/>
    </source>
</evidence>
<protein>
    <submittedName>
        <fullName evidence="3">Uncharacterized protein</fullName>
    </submittedName>
</protein>
<comment type="caution">
    <text evidence="3">The sequence shown here is derived from an EMBL/GenBank/DDBJ whole genome shotgun (WGS) entry which is preliminary data.</text>
</comment>
<sequence length="276" mass="30354">METWHTILAVVLPLLTLLIIIGILLFRRHRRKSLQPKPPNNNPGRQTSKPTIPTRLPHHDKNNPPKDFRWADHPRLVTEAVEYGWLGFSFGSLLSSLPRSATTSASLWDFCAACDAARREHRAAYDTSWEVPPGSAEYMQRLRLHASSEAADPGCHGGCIRMSLPLPGPPLRQNSFPQEAYFEITIVAQRGASSISSTKAGPPPQSRGGRRSPPPPMKGTTLSLYERIRSPVVVAGIAARWSHWGSQEGTRRPVRSPGATSAPSASIQMGLFYLMG</sequence>